<dbReference type="InterPro" id="IPR025748">
    <property type="entry name" value="PrcB_C_dom"/>
</dbReference>
<dbReference type="OrthoDB" id="1738667at2"/>
<feature type="chain" id="PRO_5001847689" description="SLH domain-containing protein" evidence="1">
    <location>
        <begin position="32"/>
        <end position="323"/>
    </location>
</feature>
<dbReference type="Proteomes" id="UP000029507">
    <property type="component" value="Chromosome"/>
</dbReference>
<keyword evidence="1" id="KW-0732">Signal</keyword>
<reference evidence="3 4" key="1">
    <citation type="submission" date="2014-08" db="EMBL/GenBank/DDBJ databases">
        <title>Comparative genomics of the Paenibacillus odorifer group.</title>
        <authorList>
            <person name="den Bakker H.C."/>
            <person name="Tsai Y.-C."/>
            <person name="Martin N."/>
            <person name="Korlach J."/>
            <person name="Wiedmann M."/>
        </authorList>
    </citation>
    <scope>NUCLEOTIDE SEQUENCE [LARGE SCALE GENOMIC DNA]</scope>
    <source>
        <strain evidence="3 4">DSM 14472</strain>
    </source>
</reference>
<dbReference type="EMBL" id="CP009286">
    <property type="protein sequence ID" value="AIQ62809.1"/>
    <property type="molecule type" value="Genomic_DNA"/>
</dbReference>
<evidence type="ECO:0000259" key="2">
    <source>
        <dbReference type="PROSITE" id="PS51272"/>
    </source>
</evidence>
<feature type="domain" description="SLH" evidence="2">
    <location>
        <begin position="27"/>
        <end position="90"/>
    </location>
</feature>
<organism evidence="3 4">
    <name type="scientific">Paenibacillus stellifer</name>
    <dbReference type="NCBI Taxonomy" id="169760"/>
    <lineage>
        <taxon>Bacteria</taxon>
        <taxon>Bacillati</taxon>
        <taxon>Bacillota</taxon>
        <taxon>Bacilli</taxon>
        <taxon>Bacillales</taxon>
        <taxon>Paenibacillaceae</taxon>
        <taxon>Paenibacillus</taxon>
    </lineage>
</organism>
<proteinExistence type="predicted"/>
<protein>
    <recommendedName>
        <fullName evidence="2">SLH domain-containing protein</fullName>
    </recommendedName>
</protein>
<dbReference type="AlphaFoldDB" id="A0A089N292"/>
<gene>
    <name evidence="3" type="ORF">PSTEL_06530</name>
</gene>
<evidence type="ECO:0000256" key="1">
    <source>
        <dbReference type="SAM" id="SignalP"/>
    </source>
</evidence>
<name>A0A089N292_9BACL</name>
<dbReference type="InterPro" id="IPR001119">
    <property type="entry name" value="SLH_dom"/>
</dbReference>
<feature type="domain" description="SLH" evidence="2">
    <location>
        <begin position="156"/>
        <end position="219"/>
    </location>
</feature>
<dbReference type="STRING" id="169760.PSTEL_06530"/>
<evidence type="ECO:0000313" key="4">
    <source>
        <dbReference type="Proteomes" id="UP000029507"/>
    </source>
</evidence>
<dbReference type="RefSeq" id="WP_038694231.1">
    <property type="nucleotide sequence ID" value="NZ_CP009286.1"/>
</dbReference>
<dbReference type="HOGENOM" id="CLU_072307_0_0_9"/>
<feature type="signal peptide" evidence="1">
    <location>
        <begin position="1"/>
        <end position="31"/>
    </location>
</feature>
<sequence>MKTNNLKRGAKMTLACGIIAASLSVGASAFAFTDLKGDPAEAQIQSLYDAGVINGVTSQLFAPKAKVTYGQAIQFLVNGLSLTPAADSNGPAKASDYFTKLDDKSWYAPSFVTAVRSGLSLAPSTDPKAVITRAEFAHLLDQAIQTKGNFPVTKMYAFISDGDKLDAATMNSLQTLFNMRVITFEDDGKFRPDDAVTRAEAAVWIYNARNVIQNTPSVSPGVEESDAAAMVSLEKAADGVNKVTVTVGNLPNPGYGLSIARIEFGSEQKAVIYYEITKPAPGQMYAQVISTAKAVTYLPEGYTATAKPLPGSYTPPATDSPLY</sequence>
<dbReference type="Pfam" id="PF14343">
    <property type="entry name" value="PrcB_C"/>
    <property type="match status" value="1"/>
</dbReference>
<dbReference type="Pfam" id="PF00395">
    <property type="entry name" value="SLH"/>
    <property type="match status" value="2"/>
</dbReference>
<dbReference type="KEGG" id="pste:PSTEL_06530"/>
<evidence type="ECO:0000313" key="3">
    <source>
        <dbReference type="EMBL" id="AIQ62809.1"/>
    </source>
</evidence>
<accession>A0A089N292</accession>
<dbReference type="PROSITE" id="PS51272">
    <property type="entry name" value="SLH"/>
    <property type="match status" value="3"/>
</dbReference>
<keyword evidence="4" id="KW-1185">Reference proteome</keyword>
<feature type="domain" description="SLH" evidence="2">
    <location>
        <begin position="94"/>
        <end position="154"/>
    </location>
</feature>